<name>A0A1V6NEK8_PENPO</name>
<evidence type="ECO:0000313" key="2">
    <source>
        <dbReference type="Proteomes" id="UP000191408"/>
    </source>
</evidence>
<dbReference type="EMBL" id="MDYM01000010">
    <property type="protein sequence ID" value="OQD63103.1"/>
    <property type="molecule type" value="Genomic_DNA"/>
</dbReference>
<gene>
    <name evidence="1" type="ORF">PENPOL_c010G07650</name>
</gene>
<reference evidence="2" key="1">
    <citation type="journal article" date="2017" name="Nat. Microbiol.">
        <title>Global analysis of biosynthetic gene clusters reveals vast potential of secondary metabolite production in Penicillium species.</title>
        <authorList>
            <person name="Nielsen J.C."/>
            <person name="Grijseels S."/>
            <person name="Prigent S."/>
            <person name="Ji B."/>
            <person name="Dainat J."/>
            <person name="Nielsen K.F."/>
            <person name="Frisvad J.C."/>
            <person name="Workman M."/>
            <person name="Nielsen J."/>
        </authorList>
    </citation>
    <scope>NUCLEOTIDE SEQUENCE [LARGE SCALE GENOMIC DNA]</scope>
    <source>
        <strain evidence="2">IBT 4502</strain>
    </source>
</reference>
<keyword evidence="2" id="KW-1185">Reference proteome</keyword>
<dbReference type="Proteomes" id="UP000191408">
    <property type="component" value="Unassembled WGS sequence"/>
</dbReference>
<dbReference type="AlphaFoldDB" id="A0A1V6NEK8"/>
<protein>
    <submittedName>
        <fullName evidence="1">Uncharacterized protein</fullName>
    </submittedName>
</protein>
<evidence type="ECO:0000313" key="1">
    <source>
        <dbReference type="EMBL" id="OQD63103.1"/>
    </source>
</evidence>
<comment type="caution">
    <text evidence="1">The sequence shown here is derived from an EMBL/GenBank/DDBJ whole genome shotgun (WGS) entry which is preliminary data.</text>
</comment>
<sequence length="91" mass="10194">MPTRFAKSVVEIAAGRNAIKRWILTKGWQRASYMHEPSGGPAGKMMLNLLPIPSMGNDELEQLSQLRERRLVQESGYMPKDCLIFGTLSTS</sequence>
<accession>A0A1V6NEK8</accession>
<organism evidence="1 2">
    <name type="scientific">Penicillium polonicum</name>
    <dbReference type="NCBI Taxonomy" id="60169"/>
    <lineage>
        <taxon>Eukaryota</taxon>
        <taxon>Fungi</taxon>
        <taxon>Dikarya</taxon>
        <taxon>Ascomycota</taxon>
        <taxon>Pezizomycotina</taxon>
        <taxon>Eurotiomycetes</taxon>
        <taxon>Eurotiomycetidae</taxon>
        <taxon>Eurotiales</taxon>
        <taxon>Aspergillaceae</taxon>
        <taxon>Penicillium</taxon>
    </lineage>
</organism>
<proteinExistence type="predicted"/>